<evidence type="ECO:0000259" key="6">
    <source>
        <dbReference type="Pfam" id="PF00955"/>
    </source>
</evidence>
<dbReference type="GO" id="GO:0005452">
    <property type="term" value="F:solute:inorganic anion antiporter activity"/>
    <property type="evidence" value="ECO:0007669"/>
    <property type="project" value="InterPro"/>
</dbReference>
<keyword evidence="3 5" id="KW-1133">Transmembrane helix</keyword>
<protein>
    <recommendedName>
        <fullName evidence="6">Bicarbonate transporter-like transmembrane domain-containing protein</fullName>
    </recommendedName>
</protein>
<name>A0A3S5AUM5_9PLAT</name>
<feature type="transmembrane region" description="Helical" evidence="5">
    <location>
        <begin position="125"/>
        <end position="145"/>
    </location>
</feature>
<dbReference type="OrthoDB" id="6270697at2759"/>
<evidence type="ECO:0000313" key="7">
    <source>
        <dbReference type="EMBL" id="VEL32464.1"/>
    </source>
</evidence>
<dbReference type="EMBL" id="CAAALY010244213">
    <property type="protein sequence ID" value="VEL32464.1"/>
    <property type="molecule type" value="Genomic_DNA"/>
</dbReference>
<dbReference type="PANTHER" id="PTHR11453">
    <property type="entry name" value="ANION EXCHANGE PROTEIN"/>
    <property type="match status" value="1"/>
</dbReference>
<dbReference type="GO" id="GO:0015701">
    <property type="term" value="P:bicarbonate transport"/>
    <property type="evidence" value="ECO:0007669"/>
    <property type="project" value="TreeGrafter"/>
</dbReference>
<keyword evidence="4 5" id="KW-0472">Membrane</keyword>
<dbReference type="PANTHER" id="PTHR11453:SF47">
    <property type="entry name" value="ANION EXCHANGE PROTEIN"/>
    <property type="match status" value="1"/>
</dbReference>
<dbReference type="GO" id="GO:0006820">
    <property type="term" value="P:monoatomic anion transport"/>
    <property type="evidence" value="ECO:0007669"/>
    <property type="project" value="InterPro"/>
</dbReference>
<gene>
    <name evidence="7" type="ORF">PXEA_LOCUS25904</name>
</gene>
<feature type="transmembrane region" description="Helical" evidence="5">
    <location>
        <begin position="29"/>
        <end position="51"/>
    </location>
</feature>
<sequence length="298" mass="33368">MMIPTPFYPQHYGYNEDIYVAERIRRKMAIAGTTLFLAFAMLNLCLALAALKRGNYLRRKLRTYLGSFSVPLGIFFVVAMDLIFFQRFNLDKLDVPPSDQVNVSLWINPPNFSKLTDYGSGSAGLVHGLSFAISIALTLIIFTEVSLNGITALKNKASKPGIFMADYAITMILFPILSGCLGWPFMSGATVRTMSHLSGLVVMDRKPPPGMPQRIIGTIEQRLSTLIVGVLVALSVFIGSALRFIPMAALYGMFLYMGVMGLRDLTFVKRCMILMKRRKHWKVSSMLTHFISPERIYI</sequence>
<evidence type="ECO:0000256" key="5">
    <source>
        <dbReference type="SAM" id="Phobius"/>
    </source>
</evidence>
<evidence type="ECO:0000256" key="4">
    <source>
        <dbReference type="ARBA" id="ARBA00023136"/>
    </source>
</evidence>
<feature type="transmembrane region" description="Helical" evidence="5">
    <location>
        <begin position="157"/>
        <end position="177"/>
    </location>
</feature>
<dbReference type="InterPro" id="IPR011531">
    <property type="entry name" value="HCO3_transpt-like_TM_dom"/>
</dbReference>
<evidence type="ECO:0000256" key="2">
    <source>
        <dbReference type="ARBA" id="ARBA00022692"/>
    </source>
</evidence>
<organism evidence="7 8">
    <name type="scientific">Protopolystoma xenopodis</name>
    <dbReference type="NCBI Taxonomy" id="117903"/>
    <lineage>
        <taxon>Eukaryota</taxon>
        <taxon>Metazoa</taxon>
        <taxon>Spiralia</taxon>
        <taxon>Lophotrochozoa</taxon>
        <taxon>Platyhelminthes</taxon>
        <taxon>Monogenea</taxon>
        <taxon>Polyopisthocotylea</taxon>
        <taxon>Polystomatidea</taxon>
        <taxon>Polystomatidae</taxon>
        <taxon>Protopolystoma</taxon>
    </lineage>
</organism>
<keyword evidence="8" id="KW-1185">Reference proteome</keyword>
<evidence type="ECO:0000256" key="3">
    <source>
        <dbReference type="ARBA" id="ARBA00022989"/>
    </source>
</evidence>
<dbReference type="GO" id="GO:0051453">
    <property type="term" value="P:regulation of intracellular pH"/>
    <property type="evidence" value="ECO:0007669"/>
    <property type="project" value="TreeGrafter"/>
</dbReference>
<keyword evidence="2 5" id="KW-0812">Transmembrane</keyword>
<comment type="caution">
    <text evidence="7">The sequence shown here is derived from an EMBL/GenBank/DDBJ whole genome shotgun (WGS) entry which is preliminary data.</text>
</comment>
<feature type="domain" description="Bicarbonate transporter-like transmembrane" evidence="6">
    <location>
        <begin position="34"/>
        <end position="283"/>
    </location>
</feature>
<dbReference type="AlphaFoldDB" id="A0A3S5AUM5"/>
<accession>A0A3S5AUM5</accession>
<dbReference type="GO" id="GO:0005886">
    <property type="term" value="C:plasma membrane"/>
    <property type="evidence" value="ECO:0007669"/>
    <property type="project" value="TreeGrafter"/>
</dbReference>
<dbReference type="InterPro" id="IPR003020">
    <property type="entry name" value="HCO3_transpt_euk"/>
</dbReference>
<feature type="transmembrane region" description="Helical" evidence="5">
    <location>
        <begin position="248"/>
        <end position="268"/>
    </location>
</feature>
<feature type="transmembrane region" description="Helical" evidence="5">
    <location>
        <begin position="63"/>
        <end position="85"/>
    </location>
</feature>
<feature type="transmembrane region" description="Helical" evidence="5">
    <location>
        <begin position="223"/>
        <end position="242"/>
    </location>
</feature>
<proteinExistence type="predicted"/>
<dbReference type="Proteomes" id="UP000784294">
    <property type="component" value="Unassembled WGS sequence"/>
</dbReference>
<evidence type="ECO:0000313" key="8">
    <source>
        <dbReference type="Proteomes" id="UP000784294"/>
    </source>
</evidence>
<evidence type="ECO:0000256" key="1">
    <source>
        <dbReference type="ARBA" id="ARBA00004141"/>
    </source>
</evidence>
<dbReference type="Pfam" id="PF00955">
    <property type="entry name" value="HCO3_cotransp"/>
    <property type="match status" value="1"/>
</dbReference>
<reference evidence="7" key="1">
    <citation type="submission" date="2018-11" db="EMBL/GenBank/DDBJ databases">
        <authorList>
            <consortium name="Pathogen Informatics"/>
        </authorList>
    </citation>
    <scope>NUCLEOTIDE SEQUENCE</scope>
</reference>
<comment type="subcellular location">
    <subcellularLocation>
        <location evidence="1">Membrane</location>
        <topology evidence="1">Multi-pass membrane protein</topology>
    </subcellularLocation>
</comment>